<reference evidence="2 3" key="1">
    <citation type="journal article" date="2020" name="Microorganisms">
        <title>Osmotic Adaptation and Compatible Solute Biosynthesis of Phototrophic Bacteria as Revealed from Genome Analyses.</title>
        <authorList>
            <person name="Imhoff J.F."/>
            <person name="Rahn T."/>
            <person name="Kunzel S."/>
            <person name="Keller A."/>
            <person name="Neulinger S.C."/>
        </authorList>
    </citation>
    <scope>NUCLEOTIDE SEQUENCE [LARGE SCALE GENOMIC DNA]</scope>
    <source>
        <strain evidence="2 3">DSM 9895</strain>
    </source>
</reference>
<protein>
    <submittedName>
        <fullName evidence="2">Uncharacterized protein</fullName>
    </submittedName>
</protein>
<keyword evidence="3" id="KW-1185">Reference proteome</keyword>
<gene>
    <name evidence="2" type="ORF">CKO28_16440</name>
</gene>
<dbReference type="Proteomes" id="UP001296873">
    <property type="component" value="Unassembled WGS sequence"/>
</dbReference>
<evidence type="ECO:0000313" key="2">
    <source>
        <dbReference type="EMBL" id="MBK1669629.1"/>
    </source>
</evidence>
<keyword evidence="1" id="KW-0472">Membrane</keyword>
<keyword evidence="1" id="KW-1133">Transmembrane helix</keyword>
<dbReference type="RefSeq" id="WP_200341966.1">
    <property type="nucleotide sequence ID" value="NZ_NRRL01000055.1"/>
</dbReference>
<name>A0ABS1DHD2_9PROT</name>
<sequence length="98" mass="10371">MEIVVIGLLGIIAAALLFGGATVLGALVGAGMFVVYTLQAVIGLALLGALLYWLSGQLETLAVVVPIVGAAIWLSIVLGEKLEDRRREREGMLPRSRR</sequence>
<evidence type="ECO:0000256" key="1">
    <source>
        <dbReference type="SAM" id="Phobius"/>
    </source>
</evidence>
<accession>A0ABS1DHD2</accession>
<organism evidence="2 3">
    <name type="scientific">Rhodovibrio sodomensis</name>
    <dbReference type="NCBI Taxonomy" id="1088"/>
    <lineage>
        <taxon>Bacteria</taxon>
        <taxon>Pseudomonadati</taxon>
        <taxon>Pseudomonadota</taxon>
        <taxon>Alphaproteobacteria</taxon>
        <taxon>Rhodospirillales</taxon>
        <taxon>Rhodovibrionaceae</taxon>
        <taxon>Rhodovibrio</taxon>
    </lineage>
</organism>
<feature type="transmembrane region" description="Helical" evidence="1">
    <location>
        <begin position="33"/>
        <end position="54"/>
    </location>
</feature>
<dbReference type="EMBL" id="NRRL01000055">
    <property type="protein sequence ID" value="MBK1669629.1"/>
    <property type="molecule type" value="Genomic_DNA"/>
</dbReference>
<comment type="caution">
    <text evidence="2">The sequence shown here is derived from an EMBL/GenBank/DDBJ whole genome shotgun (WGS) entry which is preliminary data.</text>
</comment>
<feature type="transmembrane region" description="Helical" evidence="1">
    <location>
        <begin position="6"/>
        <end position="28"/>
    </location>
</feature>
<evidence type="ECO:0000313" key="3">
    <source>
        <dbReference type="Proteomes" id="UP001296873"/>
    </source>
</evidence>
<feature type="transmembrane region" description="Helical" evidence="1">
    <location>
        <begin position="60"/>
        <end position="79"/>
    </location>
</feature>
<keyword evidence="1" id="KW-0812">Transmembrane</keyword>
<proteinExistence type="predicted"/>